<dbReference type="InterPro" id="IPR008441">
    <property type="entry name" value="AfumC-like_glycosyl_Trfase"/>
</dbReference>
<comment type="caution">
    <text evidence="1">The sequence shown here is derived from an EMBL/GenBank/DDBJ whole genome shotgun (WGS) entry which is preliminary data.</text>
</comment>
<reference evidence="1" key="1">
    <citation type="submission" date="2021-09" db="EMBL/GenBank/DDBJ databases">
        <title>A high-quality genome of the endoparasitic fungus Hirsutella rhossiliensis with a comparison of Hirsutella genomes reveals transposable elements contributing to genome size variation.</title>
        <authorList>
            <person name="Lin R."/>
            <person name="Jiao Y."/>
            <person name="Sun X."/>
            <person name="Ling J."/>
            <person name="Xie B."/>
            <person name="Cheng X."/>
        </authorList>
    </citation>
    <scope>NUCLEOTIDE SEQUENCE</scope>
    <source>
        <strain evidence="1">HR02</strain>
    </source>
</reference>
<organism evidence="1 2">
    <name type="scientific">Hirsutella rhossiliensis</name>
    <dbReference type="NCBI Taxonomy" id="111463"/>
    <lineage>
        <taxon>Eukaryota</taxon>
        <taxon>Fungi</taxon>
        <taxon>Dikarya</taxon>
        <taxon>Ascomycota</taxon>
        <taxon>Pezizomycotina</taxon>
        <taxon>Sordariomycetes</taxon>
        <taxon>Hypocreomycetidae</taxon>
        <taxon>Hypocreales</taxon>
        <taxon>Ophiocordycipitaceae</taxon>
        <taxon>Hirsutella</taxon>
    </lineage>
</organism>
<evidence type="ECO:0000313" key="1">
    <source>
        <dbReference type="EMBL" id="KAH0962843.1"/>
    </source>
</evidence>
<dbReference type="RefSeq" id="XP_044720356.1">
    <property type="nucleotide sequence ID" value="XM_044863824.1"/>
</dbReference>
<dbReference type="AlphaFoldDB" id="A0A9P8MVA4"/>
<protein>
    <submittedName>
        <fullName evidence="1">Capsular polysaccharide synthesis protein</fullName>
    </submittedName>
</protein>
<sequence length="429" mass="47417">MESSPYPLPGGVSAIPPAQLDLRPDAQVDEALKNPGPVIDDKNIWFFWHSGFARMHPYTQRNVRAWHRRFSKQGWVVRVVDREPSSPLNVANFLDIHDPDTFPQSFVDGTIGGDYAPQHTSDLVRWPLLLKYGGVYADVGLMQIGDLDRVWNMTIGSPDSPFDVLSYNAGGVQGRNLTNYFLAAGRDNPLFARCHKLLLALWAADGGKTSTDGMHASPLLRGVPLMGGDGMAFEEDGKKYGPDEVSRILTDYIIQGQVMSLVMCLVDDEDGWDGPKYVAEHVYAIEFMVGSQLINDMTAWSGARQLELMSLPLPRDGEPASEDQQLARAVVESCLRRSFGFKLAHGLIVRVMGDTLGSLWRKHTGADNVAGTYGHWLRYGMVHWCPTHLSPRLEFTEIAPLKRGPLLRAEGEIAGGGGEPAVFDMLKKT</sequence>
<dbReference type="SUPFAM" id="SSF53448">
    <property type="entry name" value="Nucleotide-diphospho-sugar transferases"/>
    <property type="match status" value="1"/>
</dbReference>
<accession>A0A9P8MVA4</accession>
<dbReference type="GeneID" id="68354482"/>
<gene>
    <name evidence="1" type="ORF">HRG_05353</name>
</gene>
<keyword evidence="2" id="KW-1185">Reference proteome</keyword>
<dbReference type="EMBL" id="JAIZPD010000005">
    <property type="protein sequence ID" value="KAH0962843.1"/>
    <property type="molecule type" value="Genomic_DNA"/>
</dbReference>
<dbReference type="GO" id="GO:0016757">
    <property type="term" value="F:glycosyltransferase activity"/>
    <property type="evidence" value="ECO:0007669"/>
    <property type="project" value="InterPro"/>
</dbReference>
<evidence type="ECO:0000313" key="2">
    <source>
        <dbReference type="Proteomes" id="UP000824596"/>
    </source>
</evidence>
<dbReference type="Proteomes" id="UP000824596">
    <property type="component" value="Unassembled WGS sequence"/>
</dbReference>
<dbReference type="Gene3D" id="3.90.550.20">
    <property type="match status" value="1"/>
</dbReference>
<dbReference type="InterPro" id="IPR029044">
    <property type="entry name" value="Nucleotide-diphossugar_trans"/>
</dbReference>
<name>A0A9P8MVA4_9HYPO</name>
<proteinExistence type="predicted"/>
<dbReference type="Pfam" id="PF05704">
    <property type="entry name" value="Caps_synth"/>
    <property type="match status" value="1"/>
</dbReference>
<dbReference type="OrthoDB" id="409543at2759"/>